<dbReference type="EMBL" id="LSFM01000013">
    <property type="protein sequence ID" value="OBY65827.1"/>
    <property type="molecule type" value="Genomic_DNA"/>
</dbReference>
<dbReference type="GO" id="GO:0003723">
    <property type="term" value="F:RNA binding"/>
    <property type="evidence" value="ECO:0007669"/>
    <property type="project" value="InterPro"/>
</dbReference>
<dbReference type="Pfam" id="PF00849">
    <property type="entry name" value="PseudoU_synth_2"/>
    <property type="match status" value="1"/>
</dbReference>
<keyword evidence="4" id="KW-1185">Reference proteome</keyword>
<evidence type="ECO:0000259" key="2">
    <source>
        <dbReference type="Pfam" id="PF00849"/>
    </source>
</evidence>
<protein>
    <submittedName>
        <fullName evidence="3">Pseudouridine synthase</fullName>
    </submittedName>
</protein>
<dbReference type="OrthoDB" id="9807829at2"/>
<dbReference type="InterPro" id="IPR006145">
    <property type="entry name" value="PsdUridine_synth_RsuA/RluA"/>
</dbReference>
<dbReference type="KEGG" id="pob:LPB03_02875"/>
<dbReference type="Gene3D" id="3.30.2350.10">
    <property type="entry name" value="Pseudouridine synthase"/>
    <property type="match status" value="1"/>
</dbReference>
<comment type="caution">
    <text evidence="3">The sequence shown here is derived from an EMBL/GenBank/DDBJ whole genome shotgun (WGS) entry which is preliminary data.</text>
</comment>
<evidence type="ECO:0000313" key="3">
    <source>
        <dbReference type="EMBL" id="OBY65827.1"/>
    </source>
</evidence>
<proteinExistence type="inferred from homology"/>
<dbReference type="InterPro" id="IPR006224">
    <property type="entry name" value="PsdUridine_synth_RluA-like_CS"/>
</dbReference>
<feature type="domain" description="Pseudouridine synthase RsuA/RluA-like" evidence="2">
    <location>
        <begin position="12"/>
        <end position="162"/>
    </location>
</feature>
<organism evidence="3 4">
    <name type="scientific">Polaribacter vadi</name>
    <dbReference type="NCBI Taxonomy" id="1774273"/>
    <lineage>
        <taxon>Bacteria</taxon>
        <taxon>Pseudomonadati</taxon>
        <taxon>Bacteroidota</taxon>
        <taxon>Flavobacteriia</taxon>
        <taxon>Flavobacteriales</taxon>
        <taxon>Flavobacteriaceae</taxon>
    </lineage>
</organism>
<accession>A0A1B8U1R5</accession>
<dbReference type="GO" id="GO:0009982">
    <property type="term" value="F:pseudouridine synthase activity"/>
    <property type="evidence" value="ECO:0007669"/>
    <property type="project" value="InterPro"/>
</dbReference>
<dbReference type="GO" id="GO:0140098">
    <property type="term" value="F:catalytic activity, acting on RNA"/>
    <property type="evidence" value="ECO:0007669"/>
    <property type="project" value="UniProtKB-ARBA"/>
</dbReference>
<dbReference type="Proteomes" id="UP000092584">
    <property type="component" value="Unassembled WGS sequence"/>
</dbReference>
<evidence type="ECO:0000256" key="1">
    <source>
        <dbReference type="ARBA" id="ARBA00010876"/>
    </source>
</evidence>
<reference evidence="4" key="1">
    <citation type="submission" date="2016-02" db="EMBL/GenBank/DDBJ databases">
        <authorList>
            <person name="Shin S.-K."/>
            <person name="Yi H."/>
            <person name="Kim E."/>
        </authorList>
    </citation>
    <scope>NUCLEOTIDE SEQUENCE [LARGE SCALE GENOMIC DNA]</scope>
    <source>
        <strain evidence="4">LPB0003</strain>
    </source>
</reference>
<dbReference type="GO" id="GO:0000455">
    <property type="term" value="P:enzyme-directed rRNA pseudouridine synthesis"/>
    <property type="evidence" value="ECO:0007669"/>
    <property type="project" value="TreeGrafter"/>
</dbReference>
<dbReference type="PROSITE" id="PS01129">
    <property type="entry name" value="PSI_RLU"/>
    <property type="match status" value="1"/>
</dbReference>
<gene>
    <name evidence="3" type="ORF">LPB3_02205</name>
</gene>
<comment type="similarity">
    <text evidence="1">Belongs to the pseudouridine synthase RluA family.</text>
</comment>
<sequence>MSLEIIFEDEYIICVNKPNNVLVHHAFLSRNVGDEDSLLQLIEKEFGIKVYPVHRLDRKTSGLILLAKEKEYVSKFQELFTTKQIQKTYFGVVRGFSPETKTIDSPVKGRDANVHKEALTYLRTLANITLDIPVKPYDSSRYSLVEFLPQTGRMHQLRVHSNKISHPLIGDAKYGDKNHDTMFAENFGWKNLFLHAGKLEFIHPFSSEKKILKGTFPKDWIEMFEEFNWNWKELT</sequence>
<dbReference type="AlphaFoldDB" id="A0A1B8U1R5"/>
<dbReference type="STRING" id="1774273.LPB03_02875"/>
<dbReference type="InterPro" id="IPR020103">
    <property type="entry name" value="PsdUridine_synth_cat_dom_sf"/>
</dbReference>
<dbReference type="PANTHER" id="PTHR21600">
    <property type="entry name" value="MITOCHONDRIAL RNA PSEUDOURIDINE SYNTHASE"/>
    <property type="match status" value="1"/>
</dbReference>
<dbReference type="RefSeq" id="WP_065317969.1">
    <property type="nucleotide sequence ID" value="NZ_CP017477.1"/>
</dbReference>
<dbReference type="SUPFAM" id="SSF55120">
    <property type="entry name" value="Pseudouridine synthase"/>
    <property type="match status" value="1"/>
</dbReference>
<dbReference type="PANTHER" id="PTHR21600:SF87">
    <property type="entry name" value="RNA PSEUDOURIDYLATE SYNTHASE DOMAIN-CONTAINING PROTEIN 1"/>
    <property type="match status" value="1"/>
</dbReference>
<dbReference type="InterPro" id="IPR050188">
    <property type="entry name" value="RluA_PseudoU_synthase"/>
</dbReference>
<name>A0A1B8U1R5_9FLAO</name>
<evidence type="ECO:0000313" key="4">
    <source>
        <dbReference type="Proteomes" id="UP000092584"/>
    </source>
</evidence>